<evidence type="ECO:0000313" key="3">
    <source>
        <dbReference type="Proteomes" id="UP000196329"/>
    </source>
</evidence>
<keyword evidence="1" id="KW-1133">Transmembrane helix</keyword>
<evidence type="ECO:0000313" key="2">
    <source>
        <dbReference type="EMBL" id="OUN57312.1"/>
    </source>
</evidence>
<organism evidence="2 3">
    <name type="scientific">Bacteroides uniformis</name>
    <dbReference type="NCBI Taxonomy" id="820"/>
    <lineage>
        <taxon>Bacteria</taxon>
        <taxon>Pseudomonadati</taxon>
        <taxon>Bacteroidota</taxon>
        <taxon>Bacteroidia</taxon>
        <taxon>Bacteroidales</taxon>
        <taxon>Bacteroidaceae</taxon>
        <taxon>Bacteroides</taxon>
    </lineage>
</organism>
<keyword evidence="1" id="KW-0812">Transmembrane</keyword>
<gene>
    <name evidence="2" type="ORF">B5G17_02860</name>
</gene>
<evidence type="ECO:0000256" key="1">
    <source>
        <dbReference type="SAM" id="Phobius"/>
    </source>
</evidence>
<dbReference type="Proteomes" id="UP000196329">
    <property type="component" value="Unassembled WGS sequence"/>
</dbReference>
<keyword evidence="1" id="KW-0472">Membrane</keyword>
<reference evidence="3" key="1">
    <citation type="submission" date="2017-04" db="EMBL/GenBank/DDBJ databases">
        <title>Function of individual gut microbiota members based on whole genome sequencing of pure cultures obtained from chicken caecum.</title>
        <authorList>
            <person name="Medvecky M."/>
            <person name="Cejkova D."/>
            <person name="Polansky O."/>
            <person name="Karasova D."/>
            <person name="Kubasova T."/>
            <person name="Cizek A."/>
            <person name="Rychlik I."/>
        </authorList>
    </citation>
    <scope>NUCLEOTIDE SEQUENCE [LARGE SCALE GENOMIC DNA]</scope>
    <source>
        <strain evidence="3">An67</strain>
    </source>
</reference>
<dbReference type="EMBL" id="NFHS01000001">
    <property type="protein sequence ID" value="OUN57312.1"/>
    <property type="molecule type" value="Genomic_DNA"/>
</dbReference>
<dbReference type="PROSITE" id="PS51257">
    <property type="entry name" value="PROKAR_LIPOPROTEIN"/>
    <property type="match status" value="1"/>
</dbReference>
<protein>
    <submittedName>
        <fullName evidence="2">Uncharacterized protein</fullName>
    </submittedName>
</protein>
<dbReference type="AlphaFoldDB" id="A0A1Y3V873"/>
<proteinExistence type="predicted"/>
<accession>A0A1Y3V873</accession>
<name>A0A1Y3V873_BACUN</name>
<sequence>MLIPPLKLQQPVFENHQFCQHAALIACIALFIGITAVLATVLASAGKTVASTTFSSHLQP</sequence>
<comment type="caution">
    <text evidence="2">The sequence shown here is derived from an EMBL/GenBank/DDBJ whole genome shotgun (WGS) entry which is preliminary data.</text>
</comment>
<feature type="transmembrane region" description="Helical" evidence="1">
    <location>
        <begin position="21"/>
        <end position="45"/>
    </location>
</feature>